<keyword evidence="1" id="KW-0418">Kinase</keyword>
<comment type="caution">
    <text evidence="1">The sequence shown here is derived from an EMBL/GenBank/DDBJ whole genome shotgun (WGS) entry which is preliminary data.</text>
</comment>
<evidence type="ECO:0000313" key="2">
    <source>
        <dbReference type="Proteomes" id="UP000251960"/>
    </source>
</evidence>
<proteinExistence type="predicted"/>
<evidence type="ECO:0000313" key="1">
    <source>
        <dbReference type="EMBL" id="PWZ11529.1"/>
    </source>
</evidence>
<dbReference type="GO" id="GO:0016301">
    <property type="term" value="F:kinase activity"/>
    <property type="evidence" value="ECO:0007669"/>
    <property type="project" value="UniProtKB-KW"/>
</dbReference>
<reference evidence="1 2" key="1">
    <citation type="journal article" date="2018" name="Nat. Genet.">
        <title>Extensive intraspecific gene order and gene structural variations between Mo17 and other maize genomes.</title>
        <authorList>
            <person name="Sun S."/>
            <person name="Zhou Y."/>
            <person name="Chen J."/>
            <person name="Shi J."/>
            <person name="Zhao H."/>
            <person name="Zhao H."/>
            <person name="Song W."/>
            <person name="Zhang M."/>
            <person name="Cui Y."/>
            <person name="Dong X."/>
            <person name="Liu H."/>
            <person name="Ma X."/>
            <person name="Jiao Y."/>
            <person name="Wang B."/>
            <person name="Wei X."/>
            <person name="Stein J.C."/>
            <person name="Glaubitz J.C."/>
            <person name="Lu F."/>
            <person name="Yu G."/>
            <person name="Liang C."/>
            <person name="Fengler K."/>
            <person name="Li B."/>
            <person name="Rafalski A."/>
            <person name="Schnable P.S."/>
            <person name="Ware D.H."/>
            <person name="Buckler E.S."/>
            <person name="Lai J."/>
        </authorList>
    </citation>
    <scope>NUCLEOTIDE SEQUENCE [LARGE SCALE GENOMIC DNA]</scope>
    <source>
        <strain evidence="2">cv. Missouri 17</strain>
        <tissue evidence="1">Seedling</tissue>
    </source>
</reference>
<keyword evidence="1" id="KW-0808">Transferase</keyword>
<organism evidence="1 2">
    <name type="scientific">Zea mays</name>
    <name type="common">Maize</name>
    <dbReference type="NCBI Taxonomy" id="4577"/>
    <lineage>
        <taxon>Eukaryota</taxon>
        <taxon>Viridiplantae</taxon>
        <taxon>Streptophyta</taxon>
        <taxon>Embryophyta</taxon>
        <taxon>Tracheophyta</taxon>
        <taxon>Spermatophyta</taxon>
        <taxon>Magnoliopsida</taxon>
        <taxon>Liliopsida</taxon>
        <taxon>Poales</taxon>
        <taxon>Poaceae</taxon>
        <taxon>PACMAD clade</taxon>
        <taxon>Panicoideae</taxon>
        <taxon>Andropogonodae</taxon>
        <taxon>Andropogoneae</taxon>
        <taxon>Tripsacinae</taxon>
        <taxon>Zea</taxon>
    </lineage>
</organism>
<dbReference type="EMBL" id="NCVQ01000009">
    <property type="protein sequence ID" value="PWZ11529.1"/>
    <property type="molecule type" value="Genomic_DNA"/>
</dbReference>
<name>A0A3L6DSS9_MAIZE</name>
<accession>A0A3L6DSS9</accession>
<dbReference type="Proteomes" id="UP000251960">
    <property type="component" value="Chromosome 8"/>
</dbReference>
<dbReference type="AlphaFoldDB" id="A0A3L6DSS9"/>
<protein>
    <submittedName>
        <fullName evidence="1">Protein kinase and PP2C-like domain-containing protein</fullName>
    </submittedName>
</protein>
<sequence length="131" mass="14277">MALEVLPEESNRCVRGCCRSATIPLDLRSASFSLLAPIARGSESTVYEALLGGERAAAKKPVLSTAEDLDKFHYQLQLLCLAQILLSGLAGSSLCRFLLAAHGRAIVYDGLGFLFRVNLLHGQWRTTQDKN</sequence>
<gene>
    <name evidence="1" type="primary">Os01g0541900_1</name>
    <name evidence="1" type="ORF">Zm00014a_043623</name>
</gene>